<dbReference type="EMBL" id="KN831947">
    <property type="protein sequence ID" value="KIO12386.1"/>
    <property type="molecule type" value="Genomic_DNA"/>
</dbReference>
<keyword evidence="2" id="KW-1185">Reference proteome</keyword>
<reference evidence="2" key="2">
    <citation type="submission" date="2015-01" db="EMBL/GenBank/DDBJ databases">
        <title>Evolutionary Origins and Diversification of the Mycorrhizal Mutualists.</title>
        <authorList>
            <consortium name="DOE Joint Genome Institute"/>
            <consortium name="Mycorrhizal Genomics Consortium"/>
            <person name="Kohler A."/>
            <person name="Kuo A."/>
            <person name="Nagy L.G."/>
            <person name="Floudas D."/>
            <person name="Copeland A."/>
            <person name="Barry K.W."/>
            <person name="Cichocki N."/>
            <person name="Veneault-Fourrey C."/>
            <person name="LaButti K."/>
            <person name="Lindquist E.A."/>
            <person name="Lipzen A."/>
            <person name="Lundell T."/>
            <person name="Morin E."/>
            <person name="Murat C."/>
            <person name="Riley R."/>
            <person name="Ohm R."/>
            <person name="Sun H."/>
            <person name="Tunlid A."/>
            <person name="Henrissat B."/>
            <person name="Grigoriev I.V."/>
            <person name="Hibbett D.S."/>
            <person name="Martin F."/>
        </authorList>
    </citation>
    <scope>NUCLEOTIDE SEQUENCE [LARGE SCALE GENOMIC DNA]</scope>
    <source>
        <strain evidence="2">Marx 270</strain>
    </source>
</reference>
<sequence length="61" mass="6844">MAVAAAEENDEYASRPECFRVTPPEGYLCSAVIHPRNKCCEHHGNHSTSPTLHWNILHCDP</sequence>
<evidence type="ECO:0000313" key="1">
    <source>
        <dbReference type="EMBL" id="KIO12386.1"/>
    </source>
</evidence>
<organism evidence="1 2">
    <name type="scientific">Pisolithus tinctorius Marx 270</name>
    <dbReference type="NCBI Taxonomy" id="870435"/>
    <lineage>
        <taxon>Eukaryota</taxon>
        <taxon>Fungi</taxon>
        <taxon>Dikarya</taxon>
        <taxon>Basidiomycota</taxon>
        <taxon>Agaricomycotina</taxon>
        <taxon>Agaricomycetes</taxon>
        <taxon>Agaricomycetidae</taxon>
        <taxon>Boletales</taxon>
        <taxon>Sclerodermatineae</taxon>
        <taxon>Pisolithaceae</taxon>
        <taxon>Pisolithus</taxon>
    </lineage>
</organism>
<name>A0A0C3PT77_PISTI</name>
<dbReference type="HOGENOM" id="CLU_2923647_0_0_1"/>
<dbReference type="Proteomes" id="UP000054217">
    <property type="component" value="Unassembled WGS sequence"/>
</dbReference>
<dbReference type="AlphaFoldDB" id="A0A0C3PT77"/>
<evidence type="ECO:0000313" key="2">
    <source>
        <dbReference type="Proteomes" id="UP000054217"/>
    </source>
</evidence>
<protein>
    <submittedName>
        <fullName evidence="1">Uncharacterized protein</fullName>
    </submittedName>
</protein>
<dbReference type="InParanoid" id="A0A0C3PT77"/>
<accession>A0A0C3PT77</accession>
<proteinExistence type="predicted"/>
<gene>
    <name evidence="1" type="ORF">M404DRAFT_993381</name>
</gene>
<reference evidence="1 2" key="1">
    <citation type="submission" date="2014-04" db="EMBL/GenBank/DDBJ databases">
        <authorList>
            <consortium name="DOE Joint Genome Institute"/>
            <person name="Kuo A."/>
            <person name="Kohler A."/>
            <person name="Costa M.D."/>
            <person name="Nagy L.G."/>
            <person name="Floudas D."/>
            <person name="Copeland A."/>
            <person name="Barry K.W."/>
            <person name="Cichocki N."/>
            <person name="Veneault-Fourrey C."/>
            <person name="LaButti K."/>
            <person name="Lindquist E.A."/>
            <person name="Lipzen A."/>
            <person name="Lundell T."/>
            <person name="Morin E."/>
            <person name="Murat C."/>
            <person name="Sun H."/>
            <person name="Tunlid A."/>
            <person name="Henrissat B."/>
            <person name="Grigoriev I.V."/>
            <person name="Hibbett D.S."/>
            <person name="Martin F."/>
            <person name="Nordberg H.P."/>
            <person name="Cantor M.N."/>
            <person name="Hua S.X."/>
        </authorList>
    </citation>
    <scope>NUCLEOTIDE SEQUENCE [LARGE SCALE GENOMIC DNA]</scope>
    <source>
        <strain evidence="1 2">Marx 270</strain>
    </source>
</reference>